<proteinExistence type="predicted"/>
<evidence type="ECO:0000256" key="1">
    <source>
        <dbReference type="SAM" id="Phobius"/>
    </source>
</evidence>
<organism evidence="2 3">
    <name type="scientific">Kwoniella mangroviensis CBS 10435</name>
    <dbReference type="NCBI Taxonomy" id="1331196"/>
    <lineage>
        <taxon>Eukaryota</taxon>
        <taxon>Fungi</taxon>
        <taxon>Dikarya</taxon>
        <taxon>Basidiomycota</taxon>
        <taxon>Agaricomycotina</taxon>
        <taxon>Tremellomycetes</taxon>
        <taxon>Tremellales</taxon>
        <taxon>Cryptococcaceae</taxon>
        <taxon>Kwoniella</taxon>
    </lineage>
</organism>
<dbReference type="Proteomes" id="UP000092583">
    <property type="component" value="Unassembled WGS sequence"/>
</dbReference>
<dbReference type="OrthoDB" id="2563494at2759"/>
<keyword evidence="1" id="KW-1133">Transmembrane helix</keyword>
<keyword evidence="1" id="KW-0472">Membrane</keyword>
<feature type="transmembrane region" description="Helical" evidence="1">
    <location>
        <begin position="185"/>
        <end position="205"/>
    </location>
</feature>
<feature type="transmembrane region" description="Helical" evidence="1">
    <location>
        <begin position="225"/>
        <end position="242"/>
    </location>
</feature>
<accession>A0A1B9IVB3</accession>
<name>A0A1B9IVB3_9TREE</name>
<feature type="transmembrane region" description="Helical" evidence="1">
    <location>
        <begin position="156"/>
        <end position="178"/>
    </location>
</feature>
<sequence>MPQNTNDPPVTVKEAEMTTGLLTIEQHMSSETVRRWLNARPDLVLAIAKRHTTNPLLEPLPSSTATSLPPTLSLLVPIDGLRIDKLRIKVSTKARNVELDIPLPFSSTDSQKGLGKGGFGKKMEELGEDALKHFDIPKYPKIEYFEPPTSISVLPVYPLLFLIFLVAAPADHGVANLFRGLIKRYLGKWMIPGAAWFAAACHLVIEPLILIPKLIQHQVPLLQSFFYLFVVFCTGYGGIDALNRAVIQERIRLIHSHSPDKKKSQ</sequence>
<dbReference type="AlphaFoldDB" id="A0A1B9IVB3"/>
<dbReference type="EMBL" id="KI669460">
    <property type="protein sequence ID" value="OCF59458.1"/>
    <property type="molecule type" value="Genomic_DNA"/>
</dbReference>
<evidence type="ECO:0000313" key="2">
    <source>
        <dbReference type="EMBL" id="OCF59458.1"/>
    </source>
</evidence>
<protein>
    <submittedName>
        <fullName evidence="2">Uncharacterized protein</fullName>
    </submittedName>
</protein>
<keyword evidence="3" id="KW-1185">Reference proteome</keyword>
<reference evidence="2 3" key="1">
    <citation type="submission" date="2013-07" db="EMBL/GenBank/DDBJ databases">
        <title>The Genome Sequence of Kwoniella mangroviensis CBS10435.</title>
        <authorList>
            <consortium name="The Broad Institute Genome Sequencing Platform"/>
            <person name="Cuomo C."/>
            <person name="Litvintseva A."/>
            <person name="Chen Y."/>
            <person name="Heitman J."/>
            <person name="Sun S."/>
            <person name="Springer D."/>
            <person name="Dromer F."/>
            <person name="Young S.K."/>
            <person name="Zeng Q."/>
            <person name="Gargeya S."/>
            <person name="Fitzgerald M."/>
            <person name="Abouelleil A."/>
            <person name="Alvarado L."/>
            <person name="Berlin A.M."/>
            <person name="Chapman S.B."/>
            <person name="Dewar J."/>
            <person name="Goldberg J."/>
            <person name="Griggs A."/>
            <person name="Gujja S."/>
            <person name="Hansen M."/>
            <person name="Howarth C."/>
            <person name="Imamovic A."/>
            <person name="Larimer J."/>
            <person name="McCowan C."/>
            <person name="Murphy C."/>
            <person name="Pearson M."/>
            <person name="Priest M."/>
            <person name="Roberts A."/>
            <person name="Saif S."/>
            <person name="Shea T."/>
            <person name="Sykes S."/>
            <person name="Wortman J."/>
            <person name="Nusbaum C."/>
            <person name="Birren B."/>
        </authorList>
    </citation>
    <scope>NUCLEOTIDE SEQUENCE [LARGE SCALE GENOMIC DNA]</scope>
    <source>
        <strain evidence="2 3">CBS 10435</strain>
    </source>
</reference>
<gene>
    <name evidence="2" type="ORF">L486_02123</name>
</gene>
<reference evidence="3" key="2">
    <citation type="submission" date="2013-12" db="EMBL/GenBank/DDBJ databases">
        <title>Evolution of pathogenesis and genome organization in the Tremellales.</title>
        <authorList>
            <person name="Cuomo C."/>
            <person name="Litvintseva A."/>
            <person name="Heitman J."/>
            <person name="Chen Y."/>
            <person name="Sun S."/>
            <person name="Springer D."/>
            <person name="Dromer F."/>
            <person name="Young S."/>
            <person name="Zeng Q."/>
            <person name="Chapman S."/>
            <person name="Gujja S."/>
            <person name="Saif S."/>
            <person name="Birren B."/>
        </authorList>
    </citation>
    <scope>NUCLEOTIDE SEQUENCE [LARGE SCALE GENOMIC DNA]</scope>
    <source>
        <strain evidence="3">CBS 10435</strain>
    </source>
</reference>
<keyword evidence="1" id="KW-0812">Transmembrane</keyword>
<evidence type="ECO:0000313" key="3">
    <source>
        <dbReference type="Proteomes" id="UP000092583"/>
    </source>
</evidence>